<evidence type="ECO:0000256" key="2">
    <source>
        <dbReference type="SAM" id="Phobius"/>
    </source>
</evidence>
<evidence type="ECO:0000313" key="3">
    <source>
        <dbReference type="EMBL" id="KXS99382.1"/>
    </source>
</evidence>
<keyword evidence="2" id="KW-1133">Transmembrane helix</keyword>
<comment type="caution">
    <text evidence="3">The sequence shown here is derived from an EMBL/GenBank/DDBJ whole genome shotgun (WGS) entry which is preliminary data.</text>
</comment>
<name>A0A139HAA9_9PEZI</name>
<sequence length="130" mass="15417">MDNKTKLEAQHHSNRPSRPSWLRHYHNHQKKYTFLIIIYSLAAAVYSIKVQTSPWVTYFDLVNAGFSMGRLADMFVNPIDPQMIDQIKQRSAQIEENTARLRRITEQLYQHTQTIYAQVDEDEHRVEDEL</sequence>
<evidence type="ECO:0000313" key="4">
    <source>
        <dbReference type="Proteomes" id="UP000073492"/>
    </source>
</evidence>
<feature type="transmembrane region" description="Helical" evidence="2">
    <location>
        <begin position="32"/>
        <end position="48"/>
    </location>
</feature>
<evidence type="ECO:0000256" key="1">
    <source>
        <dbReference type="SAM" id="MobiDB-lite"/>
    </source>
</evidence>
<keyword evidence="2" id="KW-0472">Membrane</keyword>
<dbReference type="EMBL" id="LFZO01000713">
    <property type="protein sequence ID" value="KXS99382.1"/>
    <property type="molecule type" value="Genomic_DNA"/>
</dbReference>
<proteinExistence type="predicted"/>
<keyword evidence="2" id="KW-0812">Transmembrane</keyword>
<keyword evidence="4" id="KW-1185">Reference proteome</keyword>
<reference evidence="3 4" key="1">
    <citation type="submission" date="2015-07" db="EMBL/GenBank/DDBJ databases">
        <title>Comparative genomics of the Sigatoka disease complex on banana suggests a link between parallel evolutionary changes in Pseudocercospora fijiensis and Pseudocercospora eumusae and increased virulence on the banana host.</title>
        <authorList>
            <person name="Chang T.-C."/>
            <person name="Salvucci A."/>
            <person name="Crous P.W."/>
            <person name="Stergiopoulos I."/>
        </authorList>
    </citation>
    <scope>NUCLEOTIDE SEQUENCE [LARGE SCALE GENOMIC DNA]</scope>
    <source>
        <strain evidence="3 4">CBS 116634</strain>
    </source>
</reference>
<dbReference type="Proteomes" id="UP000073492">
    <property type="component" value="Unassembled WGS sequence"/>
</dbReference>
<protein>
    <submittedName>
        <fullName evidence="3">Uncharacterized protein</fullName>
    </submittedName>
</protein>
<gene>
    <name evidence="3" type="ORF">AC579_8799</name>
</gene>
<organism evidence="3 4">
    <name type="scientific">Pseudocercospora musae</name>
    <dbReference type="NCBI Taxonomy" id="113226"/>
    <lineage>
        <taxon>Eukaryota</taxon>
        <taxon>Fungi</taxon>
        <taxon>Dikarya</taxon>
        <taxon>Ascomycota</taxon>
        <taxon>Pezizomycotina</taxon>
        <taxon>Dothideomycetes</taxon>
        <taxon>Dothideomycetidae</taxon>
        <taxon>Mycosphaerellales</taxon>
        <taxon>Mycosphaerellaceae</taxon>
        <taxon>Pseudocercospora</taxon>
    </lineage>
</organism>
<dbReference type="OrthoDB" id="10392793at2759"/>
<feature type="region of interest" description="Disordered" evidence="1">
    <location>
        <begin position="1"/>
        <end position="21"/>
    </location>
</feature>
<dbReference type="AlphaFoldDB" id="A0A139HAA9"/>
<feature type="compositionally biased region" description="Basic and acidic residues" evidence="1">
    <location>
        <begin position="1"/>
        <end position="11"/>
    </location>
</feature>
<accession>A0A139HAA9</accession>